<dbReference type="Gene3D" id="1.10.540.10">
    <property type="entry name" value="Acyl-CoA dehydrogenase/oxidase, N-terminal domain"/>
    <property type="match status" value="1"/>
</dbReference>
<dbReference type="InterPro" id="IPR009100">
    <property type="entry name" value="AcylCoA_DH/oxidase_NM_dom_sf"/>
</dbReference>
<dbReference type="SUPFAM" id="SSF47203">
    <property type="entry name" value="Acyl-CoA dehydrogenase C-terminal domain-like"/>
    <property type="match status" value="1"/>
</dbReference>
<dbReference type="SUPFAM" id="SSF56645">
    <property type="entry name" value="Acyl-CoA dehydrogenase NM domain-like"/>
    <property type="match status" value="1"/>
</dbReference>
<dbReference type="Pfam" id="PF02770">
    <property type="entry name" value="Acyl-CoA_dh_M"/>
    <property type="match status" value="1"/>
</dbReference>
<dbReference type="Pfam" id="PF00441">
    <property type="entry name" value="Acyl-CoA_dh_1"/>
    <property type="match status" value="1"/>
</dbReference>
<evidence type="ECO:0000259" key="8">
    <source>
        <dbReference type="Pfam" id="PF02770"/>
    </source>
</evidence>
<comment type="caution">
    <text evidence="10">The sequence shown here is derived from an EMBL/GenBank/DDBJ whole genome shotgun (WGS) entry which is preliminary data.</text>
</comment>
<keyword evidence="5 6" id="KW-0560">Oxidoreductase</keyword>
<feature type="domain" description="Acyl-CoA oxidase/dehydrogenase middle" evidence="8">
    <location>
        <begin position="127"/>
        <end position="210"/>
    </location>
</feature>
<name>A0ABS4W1D6_9PSEU</name>
<accession>A0ABS4W1D6</accession>
<dbReference type="PANTHER" id="PTHR43292:SF3">
    <property type="entry name" value="ACYL-COA DEHYDROGENASE FADE29"/>
    <property type="match status" value="1"/>
</dbReference>
<sequence>MSGGDPSTAAVFRAEARSWLASVAKPDGLRDYGPTPTAQDVPAGRAWQQTLAAAGYACLHWPTRWGGRDADVAEQAAFAEEAAHAGVPRQLNIVGPDLVGPVLMAFGSDAQRERFLPRILTGDDMWCQLFSEPDAGSDLAAVRTRAVRGDDGRWRVDGQKVWTSGGDGAEFGLLLARTGGPGHGGLSVFVVPMDAPGVLVRPLRQMDGESKFNEVFLSGVELAPDALVGEEGQGWRVATATLGRERLSLGANAVGMFRALDDLVAAARQRNRLDEHLRGRVVELWIRVWQLRATWERAIAEGAEPGAPSFSVLKLLTSETQRDIGDLGVEALGPDAVWSEDDEPLVHRMLVGHAQTILGGTSEIQRNILAERVLGLPREPVRPSA</sequence>
<gene>
    <name evidence="10" type="ORF">JOF36_005454</name>
</gene>
<evidence type="ECO:0000259" key="7">
    <source>
        <dbReference type="Pfam" id="PF00441"/>
    </source>
</evidence>
<evidence type="ECO:0000256" key="3">
    <source>
        <dbReference type="ARBA" id="ARBA00022630"/>
    </source>
</evidence>
<reference evidence="10 11" key="1">
    <citation type="submission" date="2021-03" db="EMBL/GenBank/DDBJ databases">
        <title>Sequencing the genomes of 1000 actinobacteria strains.</title>
        <authorList>
            <person name="Klenk H.-P."/>
        </authorList>
    </citation>
    <scope>NUCLEOTIDE SEQUENCE [LARGE SCALE GENOMIC DNA]</scope>
    <source>
        <strain evidence="10 11">DSM 45256</strain>
    </source>
</reference>
<dbReference type="Gene3D" id="1.20.140.10">
    <property type="entry name" value="Butyryl-CoA Dehydrogenase, subunit A, domain 3"/>
    <property type="match status" value="1"/>
</dbReference>
<keyword evidence="11" id="KW-1185">Reference proteome</keyword>
<feature type="domain" description="Acyl-CoA dehydrogenase/oxidase C-terminal" evidence="7">
    <location>
        <begin position="232"/>
        <end position="374"/>
    </location>
</feature>
<dbReference type="InterPro" id="IPR013786">
    <property type="entry name" value="AcylCoA_DH/ox_N"/>
</dbReference>
<evidence type="ECO:0000256" key="2">
    <source>
        <dbReference type="ARBA" id="ARBA00009347"/>
    </source>
</evidence>
<dbReference type="InterPro" id="IPR037069">
    <property type="entry name" value="AcylCoA_DH/ox_N_sf"/>
</dbReference>
<keyword evidence="3 6" id="KW-0285">Flavoprotein</keyword>
<evidence type="ECO:0000256" key="6">
    <source>
        <dbReference type="RuleBase" id="RU362125"/>
    </source>
</evidence>
<evidence type="ECO:0000256" key="4">
    <source>
        <dbReference type="ARBA" id="ARBA00022827"/>
    </source>
</evidence>
<dbReference type="PANTHER" id="PTHR43292">
    <property type="entry name" value="ACYL-COA DEHYDROGENASE"/>
    <property type="match status" value="1"/>
</dbReference>
<comment type="similarity">
    <text evidence="2 6">Belongs to the acyl-CoA dehydrogenase family.</text>
</comment>
<dbReference type="InterPro" id="IPR046373">
    <property type="entry name" value="Acyl-CoA_Oxase/DH_mid-dom_sf"/>
</dbReference>
<dbReference type="InterPro" id="IPR052161">
    <property type="entry name" value="Mycobact_Acyl-CoA_DH"/>
</dbReference>
<feature type="domain" description="Acyl-CoA dehydrogenase/oxidase N-terminal" evidence="9">
    <location>
        <begin position="12"/>
        <end position="123"/>
    </location>
</feature>
<comment type="cofactor">
    <cofactor evidence="1 6">
        <name>FAD</name>
        <dbReference type="ChEBI" id="CHEBI:57692"/>
    </cofactor>
</comment>
<evidence type="ECO:0000256" key="1">
    <source>
        <dbReference type="ARBA" id="ARBA00001974"/>
    </source>
</evidence>
<dbReference type="Proteomes" id="UP001519295">
    <property type="component" value="Unassembled WGS sequence"/>
</dbReference>
<dbReference type="RefSeq" id="WP_210032242.1">
    <property type="nucleotide sequence ID" value="NZ_JAGINU010000001.1"/>
</dbReference>
<evidence type="ECO:0000313" key="10">
    <source>
        <dbReference type="EMBL" id="MBP2369758.1"/>
    </source>
</evidence>
<evidence type="ECO:0000256" key="5">
    <source>
        <dbReference type="ARBA" id="ARBA00023002"/>
    </source>
</evidence>
<evidence type="ECO:0000313" key="11">
    <source>
        <dbReference type="Proteomes" id="UP001519295"/>
    </source>
</evidence>
<dbReference type="InterPro" id="IPR036250">
    <property type="entry name" value="AcylCo_DH-like_C"/>
</dbReference>
<organism evidence="10 11">
    <name type="scientific">Pseudonocardia parietis</name>
    <dbReference type="NCBI Taxonomy" id="570936"/>
    <lineage>
        <taxon>Bacteria</taxon>
        <taxon>Bacillati</taxon>
        <taxon>Actinomycetota</taxon>
        <taxon>Actinomycetes</taxon>
        <taxon>Pseudonocardiales</taxon>
        <taxon>Pseudonocardiaceae</taxon>
        <taxon>Pseudonocardia</taxon>
    </lineage>
</organism>
<proteinExistence type="inferred from homology"/>
<dbReference type="Gene3D" id="2.40.110.10">
    <property type="entry name" value="Butyryl-CoA Dehydrogenase, subunit A, domain 2"/>
    <property type="match status" value="1"/>
</dbReference>
<dbReference type="InterPro" id="IPR009075">
    <property type="entry name" value="AcylCo_DH/oxidase_C"/>
</dbReference>
<evidence type="ECO:0000259" key="9">
    <source>
        <dbReference type="Pfam" id="PF02771"/>
    </source>
</evidence>
<protein>
    <submittedName>
        <fullName evidence="10">Alkylation response protein AidB-like acyl-CoA dehydrogenase</fullName>
    </submittedName>
</protein>
<dbReference type="Pfam" id="PF02771">
    <property type="entry name" value="Acyl-CoA_dh_N"/>
    <property type="match status" value="1"/>
</dbReference>
<keyword evidence="4 6" id="KW-0274">FAD</keyword>
<dbReference type="InterPro" id="IPR006091">
    <property type="entry name" value="Acyl-CoA_Oxase/DH_mid-dom"/>
</dbReference>
<dbReference type="EMBL" id="JAGINU010000001">
    <property type="protein sequence ID" value="MBP2369758.1"/>
    <property type="molecule type" value="Genomic_DNA"/>
</dbReference>